<keyword evidence="10" id="KW-1185">Reference proteome</keyword>
<comment type="caution">
    <text evidence="9">The sequence shown here is derived from an EMBL/GenBank/DDBJ whole genome shotgun (WGS) entry which is preliminary data.</text>
</comment>
<dbReference type="PANTHER" id="PTHR24305">
    <property type="entry name" value="CYTOCHROME P450"/>
    <property type="match status" value="1"/>
</dbReference>
<keyword evidence="8" id="KW-0503">Monooxygenase</keyword>
<dbReference type="InterPro" id="IPR036396">
    <property type="entry name" value="Cyt_P450_sf"/>
</dbReference>
<reference evidence="9 10" key="1">
    <citation type="submission" date="2019-02" db="EMBL/GenBank/DDBJ databases">
        <title>Genome sequencing of the rare red list fungi Hericium alpestre (H. flagellum).</title>
        <authorList>
            <person name="Buettner E."/>
            <person name="Kellner H."/>
        </authorList>
    </citation>
    <scope>NUCLEOTIDE SEQUENCE [LARGE SCALE GENOMIC DNA]</scope>
    <source>
        <strain evidence="9 10">DSM 108284</strain>
    </source>
</reference>
<evidence type="ECO:0000256" key="6">
    <source>
        <dbReference type="ARBA" id="ARBA00023002"/>
    </source>
</evidence>
<dbReference type="GO" id="GO:0020037">
    <property type="term" value="F:heme binding"/>
    <property type="evidence" value="ECO:0007669"/>
    <property type="project" value="InterPro"/>
</dbReference>
<dbReference type="InterPro" id="IPR001128">
    <property type="entry name" value="Cyt_P450"/>
</dbReference>
<dbReference type="AlphaFoldDB" id="A0A4Z0A3I7"/>
<evidence type="ECO:0000256" key="4">
    <source>
        <dbReference type="ARBA" id="ARBA00022617"/>
    </source>
</evidence>
<evidence type="ECO:0000256" key="1">
    <source>
        <dbReference type="ARBA" id="ARBA00001971"/>
    </source>
</evidence>
<protein>
    <submittedName>
        <fullName evidence="9">Uncharacterized protein</fullName>
    </submittedName>
</protein>
<accession>A0A4Z0A3I7</accession>
<dbReference type="Gene3D" id="1.10.630.10">
    <property type="entry name" value="Cytochrome P450"/>
    <property type="match status" value="1"/>
</dbReference>
<keyword evidence="7" id="KW-0408">Iron</keyword>
<evidence type="ECO:0000256" key="5">
    <source>
        <dbReference type="ARBA" id="ARBA00022723"/>
    </source>
</evidence>
<keyword evidence="4" id="KW-0349">Heme</keyword>
<dbReference type="SUPFAM" id="SSF48264">
    <property type="entry name" value="Cytochrome P450"/>
    <property type="match status" value="1"/>
</dbReference>
<evidence type="ECO:0000256" key="3">
    <source>
        <dbReference type="ARBA" id="ARBA00010617"/>
    </source>
</evidence>
<dbReference type="Pfam" id="PF00067">
    <property type="entry name" value="p450"/>
    <property type="match status" value="1"/>
</dbReference>
<evidence type="ECO:0000256" key="8">
    <source>
        <dbReference type="ARBA" id="ARBA00023033"/>
    </source>
</evidence>
<dbReference type="GO" id="GO:0016705">
    <property type="term" value="F:oxidoreductase activity, acting on paired donors, with incorporation or reduction of molecular oxygen"/>
    <property type="evidence" value="ECO:0007669"/>
    <property type="project" value="InterPro"/>
</dbReference>
<keyword evidence="5" id="KW-0479">Metal-binding</keyword>
<dbReference type="InterPro" id="IPR050121">
    <property type="entry name" value="Cytochrome_P450_monoxygenase"/>
</dbReference>
<evidence type="ECO:0000313" key="10">
    <source>
        <dbReference type="Proteomes" id="UP000298061"/>
    </source>
</evidence>
<dbReference type="GO" id="GO:0005506">
    <property type="term" value="F:iron ion binding"/>
    <property type="evidence" value="ECO:0007669"/>
    <property type="project" value="InterPro"/>
</dbReference>
<name>A0A4Z0A3I7_9AGAM</name>
<dbReference type="PANTHER" id="PTHR24305:SF166">
    <property type="entry name" value="CYTOCHROME P450 12A4, MITOCHONDRIAL-RELATED"/>
    <property type="match status" value="1"/>
</dbReference>
<dbReference type="STRING" id="135208.A0A4Z0A3I7"/>
<evidence type="ECO:0000313" key="9">
    <source>
        <dbReference type="EMBL" id="TFY80429.1"/>
    </source>
</evidence>
<dbReference type="OrthoDB" id="1470350at2759"/>
<evidence type="ECO:0000256" key="7">
    <source>
        <dbReference type="ARBA" id="ARBA00023004"/>
    </source>
</evidence>
<organism evidence="9 10">
    <name type="scientific">Hericium alpestre</name>
    <dbReference type="NCBI Taxonomy" id="135208"/>
    <lineage>
        <taxon>Eukaryota</taxon>
        <taxon>Fungi</taxon>
        <taxon>Dikarya</taxon>
        <taxon>Basidiomycota</taxon>
        <taxon>Agaricomycotina</taxon>
        <taxon>Agaricomycetes</taxon>
        <taxon>Russulales</taxon>
        <taxon>Hericiaceae</taxon>
        <taxon>Hericium</taxon>
    </lineage>
</organism>
<dbReference type="GO" id="GO:0004497">
    <property type="term" value="F:monooxygenase activity"/>
    <property type="evidence" value="ECO:0007669"/>
    <property type="project" value="UniProtKB-KW"/>
</dbReference>
<comment type="cofactor">
    <cofactor evidence="1">
        <name>heme</name>
        <dbReference type="ChEBI" id="CHEBI:30413"/>
    </cofactor>
</comment>
<gene>
    <name evidence="9" type="ORF">EWM64_g3584</name>
</gene>
<comment type="pathway">
    <text evidence="2">Secondary metabolite biosynthesis.</text>
</comment>
<evidence type="ECO:0000256" key="2">
    <source>
        <dbReference type="ARBA" id="ARBA00005179"/>
    </source>
</evidence>
<keyword evidence="6" id="KW-0560">Oxidoreductase</keyword>
<dbReference type="Proteomes" id="UP000298061">
    <property type="component" value="Unassembled WGS sequence"/>
</dbReference>
<comment type="similarity">
    <text evidence="3">Belongs to the cytochrome P450 family.</text>
</comment>
<proteinExistence type="inferred from homology"/>
<dbReference type="EMBL" id="SFCI01000341">
    <property type="protein sequence ID" value="TFY80429.1"/>
    <property type="molecule type" value="Genomic_DNA"/>
</dbReference>
<sequence>MIYLGIRMVNTLESYWGPDAAEFRPSRWLDHSGDGSTPKFDLNKPTGKDYTFAFQSFLSGSHAYLGRAMAMIEIKMMLGSLIRSLAFSPAYDGQVASPSTGVTMSE</sequence>